<comment type="caution">
    <text evidence="3">The sequence shown here is derived from an EMBL/GenBank/DDBJ whole genome shotgun (WGS) entry which is preliminary data.</text>
</comment>
<proteinExistence type="predicted"/>
<feature type="region of interest" description="Disordered" evidence="2">
    <location>
        <begin position="1"/>
        <end position="320"/>
    </location>
</feature>
<name>A0A8H3VST6_VENIN</name>
<sequence length="555" mass="58722">MSSLPTPSRLPRFGSNLPTLSASASVSKKRTVAALRNPEANKSFLSRFQKKPPPTPPKPATPLNRSFSVATRESQSPVDKPLPSPPVAQVLHQETGRTLIDASEVPMALSRPLSPTRQSAQSAQLAQPASDPVWDIPQPPASTPDRSLQRRPSYHELKRRASEFIGLKVPAEDTVPSVPPIPAEFSSGTPAKVSTIVETKEPSTPTPVPRSRLTAPNPVPRPRVRHSSGSPETAKPGSFKSTNSKTKGSGLGRPAGPPRSAGEAPPRAVLKEVSSSTRVVVQAAAHQPRTSSLPLPQPTPATSSVQSRRNPLSCGRIPSVPIRTPYSVADNINAAKPSAPAHALAHTTPYPSGPLPPIPTTVKSPTSSGPVAKDVAPVAVDDISSAPTPLVTPTRPYASPRHASKASQASQKSHAAKMLAGAPSTIAPGSSRASSGFHEDTLPKTPSPLRDALTLESDEEPEALQATVSQLATSSCIEQSYAEFLRSIPVEQHAEVQAVMTKIQVACAHRQEMEKLAHEAERSAKALRLRADSAQQTYAGLNLQMNELLGLYVKK</sequence>
<feature type="compositionally biased region" description="Polar residues" evidence="2">
    <location>
        <begin position="63"/>
        <end position="77"/>
    </location>
</feature>
<evidence type="ECO:0000256" key="2">
    <source>
        <dbReference type="SAM" id="MobiDB-lite"/>
    </source>
</evidence>
<feature type="compositionally biased region" description="Pro residues" evidence="2">
    <location>
        <begin position="51"/>
        <end position="60"/>
    </location>
</feature>
<feature type="compositionally biased region" description="Low complexity" evidence="2">
    <location>
        <begin position="118"/>
        <end position="130"/>
    </location>
</feature>
<feature type="region of interest" description="Disordered" evidence="2">
    <location>
        <begin position="384"/>
        <end position="450"/>
    </location>
</feature>
<evidence type="ECO:0000313" key="3">
    <source>
        <dbReference type="EMBL" id="KAE9992313.1"/>
    </source>
</evidence>
<feature type="compositionally biased region" description="Polar residues" evidence="2">
    <location>
        <begin position="288"/>
        <end position="310"/>
    </location>
</feature>
<feature type="compositionally biased region" description="Basic and acidic residues" evidence="2">
    <location>
        <begin position="153"/>
        <end position="162"/>
    </location>
</feature>
<dbReference type="EMBL" id="WNWR01000063">
    <property type="protein sequence ID" value="KAE9992313.1"/>
    <property type="molecule type" value="Genomic_DNA"/>
</dbReference>
<keyword evidence="1" id="KW-0175">Coiled coil</keyword>
<feature type="coiled-coil region" evidence="1">
    <location>
        <begin position="510"/>
        <end position="544"/>
    </location>
</feature>
<evidence type="ECO:0000256" key="1">
    <source>
        <dbReference type="SAM" id="Coils"/>
    </source>
</evidence>
<dbReference type="AlphaFoldDB" id="A0A8H3VST6"/>
<organism evidence="3 4">
    <name type="scientific">Venturia inaequalis</name>
    <name type="common">Apple scab fungus</name>
    <dbReference type="NCBI Taxonomy" id="5025"/>
    <lineage>
        <taxon>Eukaryota</taxon>
        <taxon>Fungi</taxon>
        <taxon>Dikarya</taxon>
        <taxon>Ascomycota</taxon>
        <taxon>Pezizomycotina</taxon>
        <taxon>Dothideomycetes</taxon>
        <taxon>Pleosporomycetidae</taxon>
        <taxon>Venturiales</taxon>
        <taxon>Venturiaceae</taxon>
        <taxon>Venturia</taxon>
    </lineage>
</organism>
<gene>
    <name evidence="3" type="ORF">EG327_009478</name>
</gene>
<reference evidence="3 4" key="1">
    <citation type="submission" date="2019-07" db="EMBL/GenBank/DDBJ databases">
        <title>Venturia inaequalis Genome Resource.</title>
        <authorList>
            <person name="Lichtner F.J."/>
        </authorList>
    </citation>
    <scope>NUCLEOTIDE SEQUENCE [LARGE SCALE GENOMIC DNA]</scope>
    <source>
        <strain evidence="3 4">DMI_063113</strain>
    </source>
</reference>
<feature type="region of interest" description="Disordered" evidence="2">
    <location>
        <begin position="339"/>
        <end position="372"/>
    </location>
</feature>
<accession>A0A8H3VST6</accession>
<protein>
    <submittedName>
        <fullName evidence="3">Uncharacterized protein</fullName>
    </submittedName>
</protein>
<evidence type="ECO:0000313" key="4">
    <source>
        <dbReference type="Proteomes" id="UP000490939"/>
    </source>
</evidence>
<dbReference type="Proteomes" id="UP000490939">
    <property type="component" value="Unassembled WGS sequence"/>
</dbReference>
<keyword evidence="4" id="KW-1185">Reference proteome</keyword>
<dbReference type="OrthoDB" id="5407305at2759"/>
<feature type="compositionally biased region" description="Polar residues" evidence="2">
    <location>
        <begin position="16"/>
        <end position="26"/>
    </location>
</feature>
<feature type="compositionally biased region" description="Low complexity" evidence="2">
    <location>
        <begin position="405"/>
        <end position="417"/>
    </location>
</feature>